<dbReference type="AlphaFoldDB" id="A0A5B9E6F6"/>
<dbReference type="Proteomes" id="UP000321820">
    <property type="component" value="Chromosome"/>
</dbReference>
<name>A0A5B9E6F6_9BACT</name>
<reference evidence="1 2" key="1">
    <citation type="submission" date="2019-08" db="EMBL/GenBank/DDBJ databases">
        <title>Complete genome sequence of Terriglobus albidus strain ORNL.</title>
        <authorList>
            <person name="Podar M."/>
        </authorList>
    </citation>
    <scope>NUCLEOTIDE SEQUENCE [LARGE SCALE GENOMIC DNA]</scope>
    <source>
        <strain evidence="1 2">ORNL</strain>
    </source>
</reference>
<dbReference type="EMBL" id="CP042806">
    <property type="protein sequence ID" value="QEE27184.1"/>
    <property type="molecule type" value="Genomic_DNA"/>
</dbReference>
<evidence type="ECO:0000313" key="1">
    <source>
        <dbReference type="EMBL" id="QEE27184.1"/>
    </source>
</evidence>
<organism evidence="1 2">
    <name type="scientific">Terriglobus albidus</name>
    <dbReference type="NCBI Taxonomy" id="1592106"/>
    <lineage>
        <taxon>Bacteria</taxon>
        <taxon>Pseudomonadati</taxon>
        <taxon>Acidobacteriota</taxon>
        <taxon>Terriglobia</taxon>
        <taxon>Terriglobales</taxon>
        <taxon>Acidobacteriaceae</taxon>
        <taxon>Terriglobus</taxon>
    </lineage>
</organism>
<keyword evidence="2" id="KW-1185">Reference proteome</keyword>
<sequence>MPATDLRPTPEAEIIFKKWIAHLNDEFTRHEGYERRAEIVRDELHQIVLGRPHGGRLNSTLVTELPMNVLIESLDPRNLTFEAELLPEVDAARFYPRKPLLFFWEAFDRSPLGLNHWLGKRFRCMLARHIFASAGKGLELCSGIRMTFGYNITAEENTLIRRGVVLDDRQPITLRGEITAK</sequence>
<proteinExistence type="predicted"/>
<dbReference type="RefSeq" id="WP_147646377.1">
    <property type="nucleotide sequence ID" value="NZ_CP042806.1"/>
</dbReference>
<protein>
    <submittedName>
        <fullName evidence="1">Uncharacterized protein</fullName>
    </submittedName>
</protein>
<dbReference type="OrthoDB" id="110484at2"/>
<dbReference type="KEGG" id="talb:FTW19_03645"/>
<evidence type="ECO:0000313" key="2">
    <source>
        <dbReference type="Proteomes" id="UP000321820"/>
    </source>
</evidence>
<accession>A0A5B9E6F6</accession>
<gene>
    <name evidence="1" type="ORF">FTW19_03645</name>
</gene>